<comment type="caution">
    <text evidence="1">The sequence shown here is derived from an EMBL/GenBank/DDBJ whole genome shotgun (WGS) entry which is preliminary data.</text>
</comment>
<dbReference type="EMBL" id="SPSF01000015">
    <property type="protein sequence ID" value="MPQ61486.1"/>
    <property type="molecule type" value="Genomic_DNA"/>
</dbReference>
<proteinExistence type="predicted"/>
<accession>A0A5N7IKH4</accession>
<dbReference type="Proteomes" id="UP000342249">
    <property type="component" value="Unassembled WGS sequence"/>
</dbReference>
<dbReference type="PANTHER" id="PTHR22946:SF8">
    <property type="entry name" value="ACETYL XYLAN ESTERASE DOMAIN-CONTAINING PROTEIN"/>
    <property type="match status" value="1"/>
</dbReference>
<dbReference type="Gene3D" id="3.40.50.1820">
    <property type="entry name" value="alpha/beta hydrolase"/>
    <property type="match status" value="1"/>
</dbReference>
<evidence type="ECO:0000313" key="2">
    <source>
        <dbReference type="Proteomes" id="UP000342249"/>
    </source>
</evidence>
<name>A0A5N7IKH4_9CLOT</name>
<dbReference type="InterPro" id="IPR050261">
    <property type="entry name" value="FrsA_esterase"/>
</dbReference>
<dbReference type="InterPro" id="IPR029058">
    <property type="entry name" value="AB_hydrolase_fold"/>
</dbReference>
<reference evidence="1 2" key="1">
    <citation type="journal article" date="2019" name="Lett. Appl. Microbiol.">
        <title>A case of 'blown pack' spoilage of vacuum-packaged pork likely associated with Clostridium estertheticum in Canada.</title>
        <authorList>
            <person name="Zhang P."/>
            <person name="Ward P."/>
            <person name="McMullen L.M."/>
            <person name="Yang X."/>
        </authorList>
    </citation>
    <scope>NUCLEOTIDE SEQUENCE [LARGE SCALE GENOMIC DNA]</scope>
    <source>
        <strain evidence="1 2">MA19</strain>
    </source>
</reference>
<dbReference type="RefSeq" id="WP_152750932.1">
    <property type="nucleotide sequence ID" value="NZ_SPSE01000016.1"/>
</dbReference>
<organism evidence="1 2">
    <name type="scientific">Clostridium estertheticum</name>
    <dbReference type="NCBI Taxonomy" id="238834"/>
    <lineage>
        <taxon>Bacteria</taxon>
        <taxon>Bacillati</taxon>
        <taxon>Bacillota</taxon>
        <taxon>Clostridia</taxon>
        <taxon>Eubacteriales</taxon>
        <taxon>Clostridiaceae</taxon>
        <taxon>Clostridium</taxon>
    </lineage>
</organism>
<dbReference type="PANTHER" id="PTHR22946">
    <property type="entry name" value="DIENELACTONE HYDROLASE DOMAIN-CONTAINING PROTEIN-RELATED"/>
    <property type="match status" value="1"/>
</dbReference>
<dbReference type="InterPro" id="IPR025890">
    <property type="entry name" value="Abhydrolase_bac"/>
</dbReference>
<evidence type="ECO:0000313" key="1">
    <source>
        <dbReference type="EMBL" id="MPQ61486.1"/>
    </source>
</evidence>
<protein>
    <recommendedName>
        <fullName evidence="3">Abhydrolase family protein</fullName>
    </recommendedName>
</protein>
<gene>
    <name evidence="1" type="ORF">E4V82_05095</name>
</gene>
<evidence type="ECO:0008006" key="3">
    <source>
        <dbReference type="Google" id="ProtNLM"/>
    </source>
</evidence>
<sequence length="369" mass="42080">MKYQKKVGQFMLEEEKYFTISDHLKNFYSQKSKKLRFIAENVLEYGLWKAELKTKLKEILGMNSMMLCELKPQIVESKKFEDYRRDKAIIQTEPGVWMPLYILIPDGIKLNEKRTCVIAPHGHGGGGKDSIVGKIDTPDIKESIDKYNYDYGLKFVRQGYVVFCSDARGAGERREDKHQGTDIKAIMSTSCNDINNVAISIGQTLLGMMTWDLMRLIDYIETLSYCDSSKIACCGFSGGGLQALWLSAIDERITCSVVSGYFYGFKDSILNTHLCGCNFVPRLWEYIELGDLAALIAPNPLLIESGTKDKLNGARGIVNAIQQVDITRKAYNIFNKKNNIYHHIFDGPHMWNGEKTYDFVNKWRKGFDI</sequence>
<dbReference type="Pfam" id="PF12715">
    <property type="entry name" value="Abhydrolase_7"/>
    <property type="match status" value="1"/>
</dbReference>
<dbReference type="AlphaFoldDB" id="A0A5N7IKH4"/>
<dbReference type="SUPFAM" id="SSF53474">
    <property type="entry name" value="alpha/beta-Hydrolases"/>
    <property type="match status" value="1"/>
</dbReference>